<gene>
    <name evidence="1" type="ORF">SPELUC_LOCUS7980</name>
</gene>
<dbReference type="Proteomes" id="UP000789366">
    <property type="component" value="Unassembled WGS sequence"/>
</dbReference>
<comment type="caution">
    <text evidence="1">The sequence shown here is derived from an EMBL/GenBank/DDBJ whole genome shotgun (WGS) entry which is preliminary data.</text>
</comment>
<organism evidence="1 2">
    <name type="scientific">Cetraspora pellucida</name>
    <dbReference type="NCBI Taxonomy" id="1433469"/>
    <lineage>
        <taxon>Eukaryota</taxon>
        <taxon>Fungi</taxon>
        <taxon>Fungi incertae sedis</taxon>
        <taxon>Mucoromycota</taxon>
        <taxon>Glomeromycotina</taxon>
        <taxon>Glomeromycetes</taxon>
        <taxon>Diversisporales</taxon>
        <taxon>Gigasporaceae</taxon>
        <taxon>Cetraspora</taxon>
    </lineage>
</organism>
<proteinExistence type="predicted"/>
<dbReference type="EMBL" id="CAJVPW010011292">
    <property type="protein sequence ID" value="CAG8624167.1"/>
    <property type="molecule type" value="Genomic_DNA"/>
</dbReference>
<evidence type="ECO:0000313" key="2">
    <source>
        <dbReference type="Proteomes" id="UP000789366"/>
    </source>
</evidence>
<keyword evidence="2" id="KW-1185">Reference proteome</keyword>
<protein>
    <submittedName>
        <fullName evidence="1">14777_t:CDS:1</fullName>
    </submittedName>
</protein>
<sequence length="202" mass="23756">MSNQQSRTCIGCHTIQNYNTFLNEKGIVVKKCSQCRTNIRLSHSKNELPDMIISHLDITETVYNSLTSLNNTDEFYEEENERLELNFNVELSSLLDAISDKELQKENIDSEIGCRIIAYISEGDGYSWVYHTKNQKKKSFLVTHYCNCQIELRKRQAKHPELIKQRDTPTYLERYNCEETINIEILSKKYFQAKKRSPRTNE</sequence>
<evidence type="ECO:0000313" key="1">
    <source>
        <dbReference type="EMBL" id="CAG8624167.1"/>
    </source>
</evidence>
<name>A0ACA9MZD5_9GLOM</name>
<reference evidence="1" key="1">
    <citation type="submission" date="2021-06" db="EMBL/GenBank/DDBJ databases">
        <authorList>
            <person name="Kallberg Y."/>
            <person name="Tangrot J."/>
            <person name="Rosling A."/>
        </authorList>
    </citation>
    <scope>NUCLEOTIDE SEQUENCE</scope>
    <source>
        <strain evidence="1">28 12/20/2015</strain>
    </source>
</reference>
<accession>A0ACA9MZD5</accession>